<dbReference type="InterPro" id="IPR019615">
    <property type="entry name" value="DUF2487"/>
</dbReference>
<name>W4QAN6_9BACI</name>
<dbReference type="RefSeq" id="WP_035340187.1">
    <property type="nucleotide sequence ID" value="NZ_BAUU01000002.1"/>
</dbReference>
<gene>
    <name evidence="1" type="ORF">JCM9152_371</name>
</gene>
<dbReference type="Pfam" id="PF10673">
    <property type="entry name" value="DUF2487"/>
    <property type="match status" value="1"/>
</dbReference>
<dbReference type="STRING" id="1236971.JCM9152_371"/>
<sequence>MKWNANDMDTYLQAREYIDTAIISLIPISWGTEVKGTVSMGEFITIISHELEKQFHGRVVLFPAFTYFATESNEQCLHRLQLWEDNLLKEGFKHVVYLTSDGKWRQVEGELQGLHIWLPSIPLEHLDSENRNHVIHDQMKQLIPIVTNRWQSRT</sequence>
<dbReference type="AlphaFoldDB" id="W4QAN6"/>
<protein>
    <submittedName>
        <fullName evidence="1">TPR repeat protein</fullName>
    </submittedName>
</protein>
<reference evidence="1" key="1">
    <citation type="journal article" date="2014" name="Genome Announc.">
        <title>Draft Genome Sequences of Three Alkaliphilic Bacillus Strains, Bacillus wakoensis JCM 9140T, Bacillus akibai JCM 9157T, and Bacillus hemicellulosilyticus JCM 9152T.</title>
        <authorList>
            <person name="Yuki M."/>
            <person name="Oshima K."/>
            <person name="Suda W."/>
            <person name="Oshida Y."/>
            <person name="Kitamura K."/>
            <person name="Iida T."/>
            <person name="Hattori M."/>
            <person name="Ohkuma M."/>
        </authorList>
    </citation>
    <scope>NUCLEOTIDE SEQUENCE [LARGE SCALE GENOMIC DNA]</scope>
    <source>
        <strain evidence="1">JCM 9152</strain>
    </source>
</reference>
<proteinExistence type="predicted"/>
<evidence type="ECO:0000313" key="2">
    <source>
        <dbReference type="Proteomes" id="UP000018895"/>
    </source>
</evidence>
<organism evidence="1 2">
    <name type="scientific">Halalkalibacter hemicellulosilyticusJCM 9152</name>
    <dbReference type="NCBI Taxonomy" id="1236971"/>
    <lineage>
        <taxon>Bacteria</taxon>
        <taxon>Bacillati</taxon>
        <taxon>Bacillota</taxon>
        <taxon>Bacilli</taxon>
        <taxon>Bacillales</taxon>
        <taxon>Bacillaceae</taxon>
        <taxon>Halalkalibacter</taxon>
    </lineage>
</organism>
<accession>W4QAN6</accession>
<evidence type="ECO:0000313" key="1">
    <source>
        <dbReference type="EMBL" id="GAE29032.1"/>
    </source>
</evidence>
<keyword evidence="2" id="KW-1185">Reference proteome</keyword>
<dbReference type="OrthoDB" id="2678750at2"/>
<dbReference type="EMBL" id="BAUU01000002">
    <property type="protein sequence ID" value="GAE29032.1"/>
    <property type="molecule type" value="Genomic_DNA"/>
</dbReference>
<dbReference type="Proteomes" id="UP000018895">
    <property type="component" value="Unassembled WGS sequence"/>
</dbReference>
<comment type="caution">
    <text evidence="1">The sequence shown here is derived from an EMBL/GenBank/DDBJ whole genome shotgun (WGS) entry which is preliminary data.</text>
</comment>